<evidence type="ECO:0000313" key="3">
    <source>
        <dbReference type="Proteomes" id="UP001230156"/>
    </source>
</evidence>
<dbReference type="Proteomes" id="UP001230156">
    <property type="component" value="Unassembled WGS sequence"/>
</dbReference>
<dbReference type="Pfam" id="PF12900">
    <property type="entry name" value="Pyridox_ox_2"/>
    <property type="match status" value="1"/>
</dbReference>
<name>A0ABU0YHJ0_9PROT</name>
<dbReference type="RefSeq" id="WP_379954050.1">
    <property type="nucleotide sequence ID" value="NZ_JAUYVI010000001.1"/>
</dbReference>
<organism evidence="2 3">
    <name type="scientific">Dongia sedimenti</name>
    <dbReference type="NCBI Taxonomy" id="3064282"/>
    <lineage>
        <taxon>Bacteria</taxon>
        <taxon>Pseudomonadati</taxon>
        <taxon>Pseudomonadota</taxon>
        <taxon>Alphaproteobacteria</taxon>
        <taxon>Rhodospirillales</taxon>
        <taxon>Dongiaceae</taxon>
        <taxon>Dongia</taxon>
    </lineage>
</organism>
<protein>
    <submittedName>
        <fullName evidence="2">Pyridoxamine 5'-phosphate oxidase family protein</fullName>
    </submittedName>
</protein>
<dbReference type="PANTHER" id="PTHR34071:SF2">
    <property type="entry name" value="FLAVIN-NUCLEOTIDE-BINDING PROTEIN"/>
    <property type="match status" value="1"/>
</dbReference>
<keyword evidence="3" id="KW-1185">Reference proteome</keyword>
<sequence>MDTGVNAYSPTDRSRVKRLHERGKYDRETVHAILDAGMIAHIAYVIPDESNGGQPYVTPTAYWRDGDTLYWHGSSASRMLRTQSAGIPVCVTVTHLDGLVLARSGFHHSINYRSVMAFGQARKVEDVAEKERELNRFIDRIYPGRNATMRGIEPQELKATTLLAMEIEEASAKIRTGPPKDDEPDYALDCWAGVIPIAQVIGAAVPDPLLKAGVDWPEHLKLFSEGRRLDALLTEHAESY</sequence>
<dbReference type="PANTHER" id="PTHR34071">
    <property type="entry name" value="5-NITROIMIDAZOLE ANTIBIOTICS RESISTANCE PROTEIN, NIMA-FAMILY-RELATED PROTEIN-RELATED"/>
    <property type="match status" value="1"/>
</dbReference>
<dbReference type="InterPro" id="IPR024747">
    <property type="entry name" value="Pyridox_Oxase-rel"/>
</dbReference>
<dbReference type="SUPFAM" id="SSF50475">
    <property type="entry name" value="FMN-binding split barrel"/>
    <property type="match status" value="1"/>
</dbReference>
<evidence type="ECO:0000313" key="2">
    <source>
        <dbReference type="EMBL" id="MDQ7246660.1"/>
    </source>
</evidence>
<proteinExistence type="predicted"/>
<dbReference type="EMBL" id="JAUYVI010000001">
    <property type="protein sequence ID" value="MDQ7246660.1"/>
    <property type="molecule type" value="Genomic_DNA"/>
</dbReference>
<evidence type="ECO:0000256" key="1">
    <source>
        <dbReference type="SAM" id="MobiDB-lite"/>
    </source>
</evidence>
<feature type="compositionally biased region" description="Polar residues" evidence="1">
    <location>
        <begin position="1"/>
        <end position="11"/>
    </location>
</feature>
<comment type="caution">
    <text evidence="2">The sequence shown here is derived from an EMBL/GenBank/DDBJ whole genome shotgun (WGS) entry which is preliminary data.</text>
</comment>
<feature type="region of interest" description="Disordered" evidence="1">
    <location>
        <begin position="1"/>
        <end position="20"/>
    </location>
</feature>
<reference evidence="3" key="1">
    <citation type="submission" date="2023-08" db="EMBL/GenBank/DDBJ databases">
        <title>Rhodospirillaceae gen. nov., a novel taxon isolated from the Yangtze River Yuezi River estuary sludge.</title>
        <authorList>
            <person name="Ruan L."/>
        </authorList>
    </citation>
    <scope>NUCLEOTIDE SEQUENCE [LARGE SCALE GENOMIC DNA]</scope>
    <source>
        <strain evidence="3">R-7</strain>
    </source>
</reference>
<gene>
    <name evidence="2" type="ORF">Q8A70_03245</name>
</gene>
<accession>A0ABU0YHJ0</accession>
<dbReference type="Gene3D" id="2.30.110.10">
    <property type="entry name" value="Electron Transport, Fmn-binding Protein, Chain A"/>
    <property type="match status" value="1"/>
</dbReference>
<dbReference type="InterPro" id="IPR012349">
    <property type="entry name" value="Split_barrel_FMN-bd"/>
</dbReference>